<reference evidence="1 2" key="1">
    <citation type="submission" date="2024-09" db="EMBL/GenBank/DDBJ databases">
        <authorList>
            <person name="Zhang Y."/>
        </authorList>
    </citation>
    <scope>NUCLEOTIDE SEQUENCE [LARGE SCALE GENOMIC DNA]</scope>
    <source>
        <strain evidence="1 2">ZJ318</strain>
    </source>
</reference>
<evidence type="ECO:0000313" key="1">
    <source>
        <dbReference type="EMBL" id="MFB2618407.1"/>
    </source>
</evidence>
<evidence type="ECO:0000313" key="2">
    <source>
        <dbReference type="Proteomes" id="UP001576708"/>
    </source>
</evidence>
<dbReference type="InterPro" id="IPR016541">
    <property type="entry name" value="UCP008505"/>
</dbReference>
<keyword evidence="2" id="KW-1185">Reference proteome</keyword>
<dbReference type="Proteomes" id="UP001576708">
    <property type="component" value="Unassembled WGS sequence"/>
</dbReference>
<comment type="caution">
    <text evidence="1">The sequence shown here is derived from an EMBL/GenBank/DDBJ whole genome shotgun (WGS) entry which is preliminary data.</text>
</comment>
<name>A0ABV4VDN4_9GAMM</name>
<dbReference type="PIRSF" id="PIRSF008505">
    <property type="entry name" value="UCP008505"/>
    <property type="match status" value="1"/>
</dbReference>
<dbReference type="Pfam" id="PF14367">
    <property type="entry name" value="DUF4411"/>
    <property type="match status" value="1"/>
</dbReference>
<dbReference type="EMBL" id="JBHFGU010000001">
    <property type="protein sequence ID" value="MFB2618407.1"/>
    <property type="molecule type" value="Genomic_DNA"/>
</dbReference>
<sequence length="162" mass="18158">MIYLLDANTYIEAKNTYYDMDFCPAYWSWLDQQFASGIAGSIDMIGRELKDGNDELAEWAKARNGQFIANDDDATQAAFVQIIEYVMSQSFNPANRDNFLAKADPWLIAKAMSTGAVVVTHESTVSDATKKVKVPNICKQFGVKCINTFEFLRLTNAKFGLI</sequence>
<protein>
    <submittedName>
        <fullName evidence="1">DUF4411 family protein</fullName>
    </submittedName>
</protein>
<proteinExistence type="predicted"/>
<organism evidence="1 2">
    <name type="scientific">Shewanella mangrovisoli</name>
    <dbReference type="NCBI Taxonomy" id="2864211"/>
    <lineage>
        <taxon>Bacteria</taxon>
        <taxon>Pseudomonadati</taxon>
        <taxon>Pseudomonadota</taxon>
        <taxon>Gammaproteobacteria</taxon>
        <taxon>Alteromonadales</taxon>
        <taxon>Shewanellaceae</taxon>
        <taxon>Shewanella</taxon>
    </lineage>
</organism>
<accession>A0ABV4VDN4</accession>
<gene>
    <name evidence="1" type="ORF">ACE02W_01100</name>
</gene>
<dbReference type="RefSeq" id="WP_342200522.1">
    <property type="nucleotide sequence ID" value="NZ_JBCATE010000001.1"/>
</dbReference>